<sequence>MRGKIVYARWIFGKIFIFARPGWNDCPSLPDAERAESVIIAGEDEGRFYPPPGRRDDAKAAGAANETEIYSIFRYLFFLMLKERMRKKRFSCMVVLV</sequence>
<gene>
    <name evidence="1" type="ORF">BARVI_05360</name>
</gene>
<organism evidence="1 2">
    <name type="scientific">Barnesiella viscericola DSM 18177</name>
    <dbReference type="NCBI Taxonomy" id="880074"/>
    <lineage>
        <taxon>Bacteria</taxon>
        <taxon>Pseudomonadati</taxon>
        <taxon>Bacteroidota</taxon>
        <taxon>Bacteroidia</taxon>
        <taxon>Bacteroidales</taxon>
        <taxon>Barnesiellaceae</taxon>
        <taxon>Barnesiella</taxon>
    </lineage>
</organism>
<protein>
    <submittedName>
        <fullName evidence="1">Uncharacterized protein</fullName>
    </submittedName>
</protein>
<dbReference type="AlphaFoldDB" id="W0EW35"/>
<dbReference type="EMBL" id="CP007034">
    <property type="protein sequence ID" value="AHF13748.1"/>
    <property type="molecule type" value="Genomic_DNA"/>
</dbReference>
<evidence type="ECO:0000313" key="1">
    <source>
        <dbReference type="EMBL" id="AHF13748.1"/>
    </source>
</evidence>
<name>W0EW35_9BACT</name>
<proteinExistence type="predicted"/>
<keyword evidence="2" id="KW-1185">Reference proteome</keyword>
<dbReference type="STRING" id="880074.BARVI_05360"/>
<reference evidence="1 2" key="1">
    <citation type="submission" date="2013-12" db="EMBL/GenBank/DDBJ databases">
        <authorList>
            <consortium name="DOE Joint Genome Institute"/>
            <person name="Eisen J."/>
            <person name="Huntemann M."/>
            <person name="Han J."/>
            <person name="Chen A."/>
            <person name="Kyrpides N."/>
            <person name="Mavromatis K."/>
            <person name="Markowitz V."/>
            <person name="Palaniappan K."/>
            <person name="Ivanova N."/>
            <person name="Schaumberg A."/>
            <person name="Pati A."/>
            <person name="Liolios K."/>
            <person name="Nordberg H.P."/>
            <person name="Cantor M.N."/>
            <person name="Hua S.X."/>
            <person name="Woyke T."/>
        </authorList>
    </citation>
    <scope>NUCLEOTIDE SEQUENCE [LARGE SCALE GENOMIC DNA]</scope>
    <source>
        <strain evidence="2">DSM 18177</strain>
    </source>
</reference>
<dbReference type="HOGENOM" id="CLU_2341094_0_0_10"/>
<accession>W0EW35</accession>
<dbReference type="Proteomes" id="UP000018901">
    <property type="component" value="Chromosome"/>
</dbReference>
<dbReference type="KEGG" id="bvs:BARVI_05360"/>
<evidence type="ECO:0000313" key="2">
    <source>
        <dbReference type="Proteomes" id="UP000018901"/>
    </source>
</evidence>